<dbReference type="KEGG" id="ddb:E7747_14460"/>
<gene>
    <name evidence="4" type="ORF">E7747_14460</name>
</gene>
<protein>
    <submittedName>
        <fullName evidence="4">Glycosyl hydrolase family 5</fullName>
    </submittedName>
</protein>
<dbReference type="GO" id="GO:0000272">
    <property type="term" value="P:polysaccharide catabolic process"/>
    <property type="evidence" value="ECO:0007669"/>
    <property type="project" value="InterPro"/>
</dbReference>
<dbReference type="PROSITE" id="PS00659">
    <property type="entry name" value="GLYCOSYL_HYDROL_F5"/>
    <property type="match status" value="1"/>
</dbReference>
<keyword evidence="2" id="KW-0326">Glycosidase</keyword>
<dbReference type="InterPro" id="IPR017853">
    <property type="entry name" value="GH"/>
</dbReference>
<dbReference type="Pfam" id="PF00150">
    <property type="entry name" value="Cellulase"/>
    <property type="match status" value="1"/>
</dbReference>
<keyword evidence="5" id="KW-1185">Reference proteome</keyword>
<dbReference type="EMBL" id="CP039396">
    <property type="protein sequence ID" value="QCD43724.1"/>
    <property type="molecule type" value="Genomic_DNA"/>
</dbReference>
<dbReference type="InterPro" id="IPR018087">
    <property type="entry name" value="Glyco_hydro_5_CS"/>
</dbReference>
<accession>A0A4P7W6J5</accession>
<evidence type="ECO:0000313" key="4">
    <source>
        <dbReference type="EMBL" id="QCD43724.1"/>
    </source>
</evidence>
<keyword evidence="1 4" id="KW-0378">Hydrolase</keyword>
<evidence type="ECO:0000313" key="5">
    <source>
        <dbReference type="Proteomes" id="UP000297149"/>
    </source>
</evidence>
<evidence type="ECO:0000256" key="2">
    <source>
        <dbReference type="ARBA" id="ARBA00023295"/>
    </source>
</evidence>
<dbReference type="Gene3D" id="3.20.20.80">
    <property type="entry name" value="Glycosidases"/>
    <property type="match status" value="1"/>
</dbReference>
<dbReference type="InterPro" id="IPR001547">
    <property type="entry name" value="Glyco_hydro_5"/>
</dbReference>
<dbReference type="Proteomes" id="UP000297149">
    <property type="component" value="Chromosome"/>
</dbReference>
<evidence type="ECO:0000256" key="1">
    <source>
        <dbReference type="ARBA" id="ARBA00022801"/>
    </source>
</evidence>
<feature type="domain" description="Glycoside hydrolase family 5" evidence="3">
    <location>
        <begin position="64"/>
        <end position="266"/>
    </location>
</feature>
<organism evidence="4 5">
    <name type="scientific">Duncaniella dubosii</name>
    <dbReference type="NCBI Taxonomy" id="2518971"/>
    <lineage>
        <taxon>Bacteria</taxon>
        <taxon>Pseudomonadati</taxon>
        <taxon>Bacteroidota</taxon>
        <taxon>Bacteroidia</taxon>
        <taxon>Bacteroidales</taxon>
        <taxon>Muribaculaceae</taxon>
        <taxon>Duncaniella</taxon>
    </lineage>
</organism>
<name>A0A4P7W6J5_9BACT</name>
<dbReference type="SUPFAM" id="SSF51445">
    <property type="entry name" value="(Trans)glycosidases"/>
    <property type="match status" value="1"/>
</dbReference>
<evidence type="ECO:0000259" key="3">
    <source>
        <dbReference type="Pfam" id="PF00150"/>
    </source>
</evidence>
<reference evidence="5" key="1">
    <citation type="submission" date="2019-02" db="EMBL/GenBank/DDBJ databases">
        <title>Isolation and identification of novel species under the genus Muribaculum.</title>
        <authorList>
            <person name="Miyake S."/>
            <person name="Ding Y."/>
            <person name="Low A."/>
            <person name="Soh M."/>
            <person name="Seedorf H."/>
        </authorList>
    </citation>
    <scope>NUCLEOTIDE SEQUENCE [LARGE SCALE GENOMIC DNA]</scope>
    <source>
        <strain evidence="5">H5</strain>
    </source>
</reference>
<sequence>MATCGLVAVAWPGMDMPVLHVDGRYLKDDAGNVVNLHGFAQTYSPWFNERGTKWNNYDVNGCLEYNKKKIDELLEAGWKMNFVRIHMDPYWSNTPGVSTTGENDISAFDFNRFRTYLSQVFIPMAEYAVSKGLYVVMRPPGVCPEKIEIGDAYHKYLKRVWGYVSTQSRLTDNPHIMFELANEPVQIMDNDGQFGSNTDGCFKNLTAYFQEIVDLMRGNGCDNILWIPGTGYQSQYAGFARYPVTGDNIGYAVHVYPGWYGSDAIEPSHELGGSYGGGFNAFAAGWASQIKPVADFAPVMVTEMDWAPSKYDASWGKSITGKMFGEGFGANFKLLADNTGNVSWLIFSGCELLAAFKDEPGERNTVLNDSEACLWPVYHWYKDYAGEKDPSEDFCLEFSVRKVGDEYVVMPGNSIFMALISDSGNGYQMNRHAEFDVTVKDPDVVEWSDGVFTAHAPGLTDVEIGYTVAGNDESVSVKFNSTFFPFINGYLNPSIWEEGTFDENTCTIKTGKYGFAGWKYSAGIDLSSYRYLIAEMEGGNQAAVSFRVFDQDNYWTDPAVADFGNRTKAVLDLANLKSDSGRLLDPSHIFIVGFWSLGNTPFRVKKVYLSDNPDGESALDEITFSPSERSVDVYNIQGMRLKTQVSTSVALNGLPEGLYIVDGKKIVVKR</sequence>
<proteinExistence type="predicted"/>
<dbReference type="GO" id="GO:0004553">
    <property type="term" value="F:hydrolase activity, hydrolyzing O-glycosyl compounds"/>
    <property type="evidence" value="ECO:0007669"/>
    <property type="project" value="InterPro"/>
</dbReference>
<dbReference type="AlphaFoldDB" id="A0A4P7W6J5"/>